<name>A0ABT5IZD3_9NEIS</name>
<evidence type="ECO:0000313" key="1">
    <source>
        <dbReference type="EMBL" id="MDC7717938.1"/>
    </source>
</evidence>
<dbReference type="EMBL" id="JAQQLF010000014">
    <property type="protein sequence ID" value="MDC7717938.1"/>
    <property type="molecule type" value="Genomic_DNA"/>
</dbReference>
<dbReference type="Proteomes" id="UP001219956">
    <property type="component" value="Unassembled WGS sequence"/>
</dbReference>
<accession>A0ABT5IZD3</accession>
<reference evidence="1 2" key="1">
    <citation type="submission" date="2023-01" db="EMBL/GenBank/DDBJ databases">
        <title>Novel species of the genus Vogesella isolated from rivers.</title>
        <authorList>
            <person name="Lu H."/>
        </authorList>
    </citation>
    <scope>NUCLEOTIDE SEQUENCE [LARGE SCALE GENOMIC DNA]</scope>
    <source>
        <strain evidence="1 2">DC21W</strain>
    </source>
</reference>
<sequence length="90" mass="10227">MADTLKEYAHLNKTCKTHSLSNDLPARLQLPAHRIGYGMFTLSQLKIIRKVIRLSVLIPFAMLCAHPPFKWDYVQAGTCLAGTVYFMFRG</sequence>
<gene>
    <name evidence="1" type="ORF">PQU95_12015</name>
</gene>
<evidence type="ECO:0000313" key="2">
    <source>
        <dbReference type="Proteomes" id="UP001219956"/>
    </source>
</evidence>
<organism evidence="1 2">
    <name type="scientific">Vogesella aquatica</name>
    <dbReference type="NCBI Taxonomy" id="2984206"/>
    <lineage>
        <taxon>Bacteria</taxon>
        <taxon>Pseudomonadati</taxon>
        <taxon>Pseudomonadota</taxon>
        <taxon>Betaproteobacteria</taxon>
        <taxon>Neisseriales</taxon>
        <taxon>Chromobacteriaceae</taxon>
        <taxon>Vogesella</taxon>
    </lineage>
</organism>
<protein>
    <submittedName>
        <fullName evidence="1">DMT family protein</fullName>
    </submittedName>
</protein>
<comment type="caution">
    <text evidence="1">The sequence shown here is derived from an EMBL/GenBank/DDBJ whole genome shotgun (WGS) entry which is preliminary data.</text>
</comment>
<dbReference type="PANTHER" id="PTHR38482:SF1">
    <property type="entry name" value="DMT FAMILY PROTEIN"/>
    <property type="match status" value="1"/>
</dbReference>
<dbReference type="Pfam" id="PF04342">
    <property type="entry name" value="DMT_6"/>
    <property type="match status" value="1"/>
</dbReference>
<dbReference type="RefSeq" id="WP_272752246.1">
    <property type="nucleotide sequence ID" value="NZ_JAQQLF010000014.1"/>
</dbReference>
<proteinExistence type="predicted"/>
<dbReference type="PANTHER" id="PTHR38482">
    <property type="entry name" value="DMT FAMILY PROTEIN"/>
    <property type="match status" value="1"/>
</dbReference>
<dbReference type="InterPro" id="IPR007437">
    <property type="entry name" value="DUF486"/>
</dbReference>
<keyword evidence="2" id="KW-1185">Reference proteome</keyword>